<sequence length="62" mass="7128">MFVSSRFRVFYLIHACPRCVYSRNNSLLVKFRIRERDVCDHSLELGNFDGSNLSASVLDASD</sequence>
<dbReference type="AlphaFoldDB" id="A0A310SPB3"/>
<keyword evidence="2" id="KW-1185">Reference proteome</keyword>
<name>A0A310SPB3_9HYME</name>
<protein>
    <submittedName>
        <fullName evidence="1">Uncharacterized protein</fullName>
    </submittedName>
</protein>
<organism evidence="1 2">
    <name type="scientific">Eufriesea mexicana</name>
    <dbReference type="NCBI Taxonomy" id="516756"/>
    <lineage>
        <taxon>Eukaryota</taxon>
        <taxon>Metazoa</taxon>
        <taxon>Ecdysozoa</taxon>
        <taxon>Arthropoda</taxon>
        <taxon>Hexapoda</taxon>
        <taxon>Insecta</taxon>
        <taxon>Pterygota</taxon>
        <taxon>Neoptera</taxon>
        <taxon>Endopterygota</taxon>
        <taxon>Hymenoptera</taxon>
        <taxon>Apocrita</taxon>
        <taxon>Aculeata</taxon>
        <taxon>Apoidea</taxon>
        <taxon>Anthophila</taxon>
        <taxon>Apidae</taxon>
        <taxon>Eufriesea</taxon>
    </lineage>
</organism>
<dbReference type="EMBL" id="KQ761679">
    <property type="protein sequence ID" value="OAD57172.1"/>
    <property type="molecule type" value="Genomic_DNA"/>
</dbReference>
<accession>A0A310SPB3</accession>
<gene>
    <name evidence="1" type="ORF">WN48_02569</name>
</gene>
<proteinExistence type="predicted"/>
<reference evidence="1 2" key="1">
    <citation type="submission" date="2015-07" db="EMBL/GenBank/DDBJ databases">
        <title>The genome of Eufriesea mexicana.</title>
        <authorList>
            <person name="Pan H."/>
            <person name="Kapheim K."/>
        </authorList>
    </citation>
    <scope>NUCLEOTIDE SEQUENCE [LARGE SCALE GENOMIC DNA]</scope>
    <source>
        <strain evidence="1">0111107269</strain>
        <tissue evidence="1">Whole body</tissue>
    </source>
</reference>
<evidence type="ECO:0000313" key="1">
    <source>
        <dbReference type="EMBL" id="OAD57172.1"/>
    </source>
</evidence>
<evidence type="ECO:0000313" key="2">
    <source>
        <dbReference type="Proteomes" id="UP000250275"/>
    </source>
</evidence>
<dbReference type="Proteomes" id="UP000250275">
    <property type="component" value="Unassembled WGS sequence"/>
</dbReference>